<dbReference type="Pfam" id="PF02518">
    <property type="entry name" value="HATPase_c"/>
    <property type="match status" value="1"/>
</dbReference>
<evidence type="ECO:0000313" key="6">
    <source>
        <dbReference type="EMBL" id="TYP91052.1"/>
    </source>
</evidence>
<keyword evidence="3" id="KW-0597">Phosphoprotein</keyword>
<protein>
    <recommendedName>
        <fullName evidence="2">histidine kinase</fullName>
        <ecNumber evidence="2">2.7.13.3</ecNumber>
    </recommendedName>
</protein>
<gene>
    <name evidence="6" type="ORF">BC792_12219</name>
</gene>
<dbReference type="SUPFAM" id="SSF55874">
    <property type="entry name" value="ATPase domain of HSP90 chaperone/DNA topoisomerase II/histidine kinase"/>
    <property type="match status" value="1"/>
</dbReference>
<dbReference type="Proteomes" id="UP000325105">
    <property type="component" value="Unassembled WGS sequence"/>
</dbReference>
<dbReference type="AlphaFoldDB" id="A0A5S5D8J8"/>
<dbReference type="Gene3D" id="3.30.565.10">
    <property type="entry name" value="Histidine kinase-like ATPase, C-terminal domain"/>
    <property type="match status" value="1"/>
</dbReference>
<dbReference type="InterPro" id="IPR011110">
    <property type="entry name" value="Reg_prop"/>
</dbReference>
<accession>A0A5S5D8J8</accession>
<dbReference type="InterPro" id="IPR003661">
    <property type="entry name" value="HisK_dim/P_dom"/>
</dbReference>
<dbReference type="InterPro" id="IPR013783">
    <property type="entry name" value="Ig-like_fold"/>
</dbReference>
<dbReference type="Pfam" id="PF07494">
    <property type="entry name" value="Reg_prop"/>
    <property type="match status" value="6"/>
</dbReference>
<dbReference type="PRINTS" id="PR00344">
    <property type="entry name" value="BCTRLSENSOR"/>
</dbReference>
<evidence type="ECO:0000259" key="5">
    <source>
        <dbReference type="PROSITE" id="PS50109"/>
    </source>
</evidence>
<dbReference type="SMART" id="SM00387">
    <property type="entry name" value="HATPase_c"/>
    <property type="match status" value="1"/>
</dbReference>
<keyword evidence="4" id="KW-0812">Transmembrane</keyword>
<dbReference type="InterPro" id="IPR011123">
    <property type="entry name" value="Y_Y_Y"/>
</dbReference>
<dbReference type="SMART" id="SM00388">
    <property type="entry name" value="HisKA"/>
    <property type="match status" value="1"/>
</dbReference>
<dbReference type="SUPFAM" id="SSF50998">
    <property type="entry name" value="Quinoprotein alcohol dehydrogenase-like"/>
    <property type="match status" value="1"/>
</dbReference>
<evidence type="ECO:0000256" key="2">
    <source>
        <dbReference type="ARBA" id="ARBA00012438"/>
    </source>
</evidence>
<evidence type="ECO:0000256" key="1">
    <source>
        <dbReference type="ARBA" id="ARBA00000085"/>
    </source>
</evidence>
<name>A0A5S5D8J8_9SPHI</name>
<comment type="catalytic activity">
    <reaction evidence="1">
        <text>ATP + protein L-histidine = ADP + protein N-phospho-L-histidine.</text>
        <dbReference type="EC" id="2.7.13.3"/>
    </reaction>
</comment>
<dbReference type="InterPro" id="IPR011047">
    <property type="entry name" value="Quinoprotein_ADH-like_sf"/>
</dbReference>
<keyword evidence="4" id="KW-1133">Transmembrane helix</keyword>
<dbReference type="SUPFAM" id="SSF47384">
    <property type="entry name" value="Homodimeric domain of signal transducing histidine kinase"/>
    <property type="match status" value="1"/>
</dbReference>
<proteinExistence type="predicted"/>
<dbReference type="PROSITE" id="PS50109">
    <property type="entry name" value="HIS_KIN"/>
    <property type="match status" value="1"/>
</dbReference>
<evidence type="ECO:0000256" key="3">
    <source>
        <dbReference type="ARBA" id="ARBA00022553"/>
    </source>
</evidence>
<dbReference type="Gene3D" id="2.130.10.10">
    <property type="entry name" value="YVTN repeat-like/Quinoprotein amine dehydrogenase"/>
    <property type="match status" value="2"/>
</dbReference>
<dbReference type="GO" id="GO:0000155">
    <property type="term" value="F:phosphorelay sensor kinase activity"/>
    <property type="evidence" value="ECO:0007669"/>
    <property type="project" value="InterPro"/>
</dbReference>
<dbReference type="Gene3D" id="2.60.40.10">
    <property type="entry name" value="Immunoglobulins"/>
    <property type="match status" value="1"/>
</dbReference>
<organism evidence="6 7">
    <name type="scientific">Sphingobacterium allocomposti</name>
    <dbReference type="NCBI Taxonomy" id="415956"/>
    <lineage>
        <taxon>Bacteria</taxon>
        <taxon>Pseudomonadati</taxon>
        <taxon>Bacteroidota</taxon>
        <taxon>Sphingobacteriia</taxon>
        <taxon>Sphingobacteriales</taxon>
        <taxon>Sphingobacteriaceae</taxon>
        <taxon>Sphingobacterium</taxon>
    </lineage>
</organism>
<dbReference type="PANTHER" id="PTHR43547:SF2">
    <property type="entry name" value="HYBRID SIGNAL TRANSDUCTION HISTIDINE KINASE C"/>
    <property type="match status" value="1"/>
</dbReference>
<dbReference type="EMBL" id="VNHX01000022">
    <property type="protein sequence ID" value="TYP91052.1"/>
    <property type="molecule type" value="Genomic_DNA"/>
</dbReference>
<dbReference type="InterPro" id="IPR036097">
    <property type="entry name" value="HisK_dim/P_sf"/>
</dbReference>
<dbReference type="Pfam" id="PF07495">
    <property type="entry name" value="Y_Y_Y"/>
    <property type="match status" value="1"/>
</dbReference>
<keyword evidence="6" id="KW-0418">Kinase</keyword>
<dbReference type="InterPro" id="IPR004358">
    <property type="entry name" value="Sig_transdc_His_kin-like_C"/>
</dbReference>
<dbReference type="Pfam" id="PF00512">
    <property type="entry name" value="HisKA"/>
    <property type="match status" value="1"/>
</dbReference>
<keyword evidence="4" id="KW-0472">Membrane</keyword>
<keyword evidence="6" id="KW-0808">Transferase</keyword>
<dbReference type="CDD" id="cd00075">
    <property type="entry name" value="HATPase"/>
    <property type="match status" value="1"/>
</dbReference>
<dbReference type="Gene3D" id="1.10.287.130">
    <property type="match status" value="1"/>
</dbReference>
<dbReference type="OrthoDB" id="9809670at2"/>
<comment type="caution">
    <text evidence="6">The sequence shown here is derived from an EMBL/GenBank/DDBJ whole genome shotgun (WGS) entry which is preliminary data.</text>
</comment>
<keyword evidence="7" id="KW-1185">Reference proteome</keyword>
<sequence>MSIYPQRCMKPARSLLPTIPKETINLTLKLLVSTFLCLLSGSVSGQPYFNHYGVDEGVSNNAILCSVQDKDGFLWFGTKDGLNRFDGYTFKQYYSDTDSNNGLGSNFIHSLLVDREKNIWAGTDQGIYIFNPFLERFTPFSHEKEAEILQIEEDGDGNIWFISNNRLFCFLPKTKELVQRSSIHEHVVSAFGFDQAGRVWMGSGDFITCLNTNVSYRLPKLNTAPQWIEKIYTDSQGLLWIGTSKHGVYTLEPKTGQIKQVLPSIGNNPLFVRDIYQPDPNHLWIGTESGVVIYNRHNGKYRVLRHQGDDPWSLSDNAVYTICGDHQGGLWVGTFFGGVNYHHPQHDLFQKFFPRFSRSSIQGHAVREIVEDSYQQLWVGTEDNGLCVWNRSNGIFSTLTLLSGLSHTNIHGLALVGDSLLVGTFDRGLDIVDVRTRKIIRHLNTDNTHGGLSNNFVFHIYRTRQGRVLLATARGLCEFFPGTDRVVLLKEAPDYIFYTSIFEDKDGVLWLATWRDGLYRIDPKDGRIQIFRHDRNNPKSLNSNRVNRVYQDSNNFIWIATENGLAQWSANGTPVRRITKKDGLPSNLILAMEEDNEGNLWISTTRGLVRLRLQDQQIRIFDKESGLLDLQFNYNSVHKDSKGHFYFGSSTGLIRFHPDSIRSLSSPQPPVPIYITRIQILQRDLRVGHGSLAVDTAVTYINKIKLKHDESTISLDFAALNFVTSKSTSYMYLLEGFDKEWTLLRQSHTAHFTKLPPGSYRFRVKAVDVSGQAISNELSLDIEVDPPIWASTAAFILYFIAASILIYLLVTTYDRRIKEKNRRRLEAIKTHRERELFRVKMDFLARVAHDIKTPLTLIKAPLERLRHQPQSDPRTVRLLDTMHNNTEKLVGLTNQLLDFRKIESSEHNLKLERLSVNQLVSDRLLEFQPAFNQRHLSFSYRCDQVIDAYIDAEIVCKIIDNLLTNAVKYADKIVAVELKADSNGRFFSFVVKNDGRQLSEQDINAVFKPFYRTSRHLQIEGSGLGLALAHSFAELHRGSLIFLNNSENLNIFVLQIPIEGTYD</sequence>
<feature type="domain" description="Histidine kinase" evidence="5">
    <location>
        <begin position="846"/>
        <end position="1060"/>
    </location>
</feature>
<evidence type="ECO:0000313" key="7">
    <source>
        <dbReference type="Proteomes" id="UP000325105"/>
    </source>
</evidence>
<dbReference type="PANTHER" id="PTHR43547">
    <property type="entry name" value="TWO-COMPONENT HISTIDINE KINASE"/>
    <property type="match status" value="1"/>
</dbReference>
<dbReference type="CDD" id="cd00082">
    <property type="entry name" value="HisKA"/>
    <property type="match status" value="1"/>
</dbReference>
<reference evidence="6 7" key="1">
    <citation type="submission" date="2019-07" db="EMBL/GenBank/DDBJ databases">
        <title>Genomic Encyclopedia of Archaeal and Bacterial Type Strains, Phase II (KMG-II): from individual species to whole genera.</title>
        <authorList>
            <person name="Goeker M."/>
        </authorList>
    </citation>
    <scope>NUCLEOTIDE SEQUENCE [LARGE SCALE GENOMIC DNA]</scope>
    <source>
        <strain evidence="6 7">DSM 18850</strain>
    </source>
</reference>
<evidence type="ECO:0000256" key="4">
    <source>
        <dbReference type="SAM" id="Phobius"/>
    </source>
</evidence>
<dbReference type="InterPro" id="IPR005467">
    <property type="entry name" value="His_kinase_dom"/>
</dbReference>
<dbReference type="InterPro" id="IPR036890">
    <property type="entry name" value="HATPase_C_sf"/>
</dbReference>
<dbReference type="InterPro" id="IPR015943">
    <property type="entry name" value="WD40/YVTN_repeat-like_dom_sf"/>
</dbReference>
<dbReference type="EC" id="2.7.13.3" evidence="2"/>
<dbReference type="InterPro" id="IPR003594">
    <property type="entry name" value="HATPase_dom"/>
</dbReference>
<feature type="transmembrane region" description="Helical" evidence="4">
    <location>
        <begin position="788"/>
        <end position="810"/>
    </location>
</feature>